<dbReference type="Pfam" id="PF00704">
    <property type="entry name" value="Glyco_hydro_18"/>
    <property type="match status" value="1"/>
</dbReference>
<dbReference type="InterPro" id="IPR011583">
    <property type="entry name" value="Chitinase_II/V-like_cat"/>
</dbReference>
<feature type="domain" description="LysM" evidence="5">
    <location>
        <begin position="2"/>
        <end position="46"/>
    </location>
</feature>
<evidence type="ECO:0000256" key="3">
    <source>
        <dbReference type="RuleBase" id="RU000489"/>
    </source>
</evidence>
<dbReference type="GO" id="GO:0012505">
    <property type="term" value="C:endomembrane system"/>
    <property type="evidence" value="ECO:0007669"/>
    <property type="project" value="TreeGrafter"/>
</dbReference>
<dbReference type="SUPFAM" id="SSF54106">
    <property type="entry name" value="LysM domain"/>
    <property type="match status" value="2"/>
</dbReference>
<dbReference type="SMART" id="SM00636">
    <property type="entry name" value="Glyco_18"/>
    <property type="match status" value="1"/>
</dbReference>
<organism evidence="7 8">
    <name type="scientific">Monoglobus pectinilyticus</name>
    <dbReference type="NCBI Taxonomy" id="1981510"/>
    <lineage>
        <taxon>Bacteria</taxon>
        <taxon>Bacillati</taxon>
        <taxon>Bacillota</taxon>
        <taxon>Clostridia</taxon>
        <taxon>Monoglobales</taxon>
        <taxon>Monoglobaceae</taxon>
        <taxon>Monoglobus</taxon>
    </lineage>
</organism>
<accession>A0A2K9NZD9</accession>
<protein>
    <submittedName>
        <fullName evidence="7">Chitinase, catalytic domain / Carbohydrate binding module 50</fullName>
    </submittedName>
</protein>
<evidence type="ECO:0000256" key="4">
    <source>
        <dbReference type="RuleBase" id="RU004453"/>
    </source>
</evidence>
<evidence type="ECO:0000259" key="6">
    <source>
        <dbReference type="PROSITE" id="PS51910"/>
    </source>
</evidence>
<dbReference type="InterPro" id="IPR001579">
    <property type="entry name" value="Glyco_hydro_18_chit_AS"/>
</dbReference>
<dbReference type="Pfam" id="PF01476">
    <property type="entry name" value="LysM"/>
    <property type="match status" value="2"/>
</dbReference>
<dbReference type="GO" id="GO:0008061">
    <property type="term" value="F:chitin binding"/>
    <property type="evidence" value="ECO:0007669"/>
    <property type="project" value="InterPro"/>
</dbReference>
<dbReference type="PANTHER" id="PTHR46066:SF2">
    <property type="entry name" value="CHITINASE DOMAIN-CONTAINING PROTEIN 1"/>
    <property type="match status" value="1"/>
</dbReference>
<dbReference type="GO" id="GO:0004553">
    <property type="term" value="F:hydrolase activity, hydrolyzing O-glycosyl compounds"/>
    <property type="evidence" value="ECO:0007669"/>
    <property type="project" value="InterPro"/>
</dbReference>
<dbReference type="Proteomes" id="UP000235589">
    <property type="component" value="Chromosome"/>
</dbReference>
<dbReference type="GO" id="GO:0070492">
    <property type="term" value="F:oligosaccharide binding"/>
    <property type="evidence" value="ECO:0007669"/>
    <property type="project" value="TreeGrafter"/>
</dbReference>
<dbReference type="CDD" id="cd02874">
    <property type="entry name" value="GH18_CFLE_spore_hydrolase"/>
    <property type="match status" value="1"/>
</dbReference>
<dbReference type="Gene3D" id="3.20.20.80">
    <property type="entry name" value="Glycosidases"/>
    <property type="match status" value="1"/>
</dbReference>
<dbReference type="SUPFAM" id="SSF51445">
    <property type="entry name" value="(Trans)glycosidases"/>
    <property type="match status" value="1"/>
</dbReference>
<dbReference type="AlphaFoldDB" id="A0A2K9NZD9"/>
<evidence type="ECO:0000313" key="7">
    <source>
        <dbReference type="EMBL" id="AUO18416.1"/>
    </source>
</evidence>
<dbReference type="OrthoDB" id="9769314at2"/>
<sequence>MIIHVVKPGETLTGIANEYNVNLNNFLADNGLNTNSRAVIGQALVILQPETQYIVQQGDTLTGIANRYNVSIKTLLRNNYFLKGSTNISPGQTIVIKYQDENRTTSFITNGYAYPFISRELLREQLPYMTYSTPFTYGIREDGGLVNLENDEWMIAMANSFGTKNLMHLSTLTEAGNFSNERANLVFTNENIQSKLINETIGNMERKGYDGLDIDFEFIYPEDRYDYVIFLQNMYKAINPLGYPLFSALAPKVSDTQQGTLYEGHDYGAIASSVDKVLLMTYEWGYTYGPPMAVAPINKVNEVVEYALTRISSSKILLGVPTYGYDWPLPFEQGVTKATSLSPVECIRIAEANNAEIQFDTVAQSPWFRYTDNEGRLHEVWFEDPRSITAKLQLAERYNLSGIGYWNLMREFPQNLVILNANYNIITL</sequence>
<dbReference type="CDD" id="cd00118">
    <property type="entry name" value="LysM"/>
    <property type="match status" value="2"/>
</dbReference>
<dbReference type="InterPro" id="IPR029070">
    <property type="entry name" value="Chitinase_insertion_sf"/>
</dbReference>
<dbReference type="EMBL" id="CP020991">
    <property type="protein sequence ID" value="AUO18416.1"/>
    <property type="molecule type" value="Genomic_DNA"/>
</dbReference>
<dbReference type="SMART" id="SM00257">
    <property type="entry name" value="LysM"/>
    <property type="match status" value="2"/>
</dbReference>
<keyword evidence="8" id="KW-1185">Reference proteome</keyword>
<feature type="domain" description="GH18" evidence="6">
    <location>
        <begin position="102"/>
        <end position="428"/>
    </location>
</feature>
<evidence type="ECO:0000256" key="2">
    <source>
        <dbReference type="ARBA" id="ARBA00023295"/>
    </source>
</evidence>
<proteinExistence type="inferred from homology"/>
<reference evidence="7 8" key="1">
    <citation type="submission" date="2017-04" db="EMBL/GenBank/DDBJ databases">
        <title>Monoglobus pectinilyticus 14 draft genome.</title>
        <authorList>
            <person name="Kim C."/>
            <person name="Rosendale D.I."/>
            <person name="Kelly W.J."/>
            <person name="Tannock G.W."/>
            <person name="Patchett M.L."/>
            <person name="Jordens J.Z."/>
        </authorList>
    </citation>
    <scope>NUCLEOTIDE SEQUENCE [LARGE SCALE GENOMIC DNA]</scope>
    <source>
        <strain evidence="7 8">14</strain>
    </source>
</reference>
<dbReference type="InterPro" id="IPR017853">
    <property type="entry name" value="GH"/>
</dbReference>
<name>A0A2K9NZD9_9FIRM</name>
<gene>
    <name evidence="7" type="ORF">B9O19_00232</name>
</gene>
<dbReference type="InterPro" id="IPR036779">
    <property type="entry name" value="LysM_dom_sf"/>
</dbReference>
<dbReference type="InterPro" id="IPR001223">
    <property type="entry name" value="Glyco_hydro18_cat"/>
</dbReference>
<dbReference type="Gene3D" id="3.10.50.10">
    <property type="match status" value="1"/>
</dbReference>
<dbReference type="GO" id="GO:0005975">
    <property type="term" value="P:carbohydrate metabolic process"/>
    <property type="evidence" value="ECO:0007669"/>
    <property type="project" value="InterPro"/>
</dbReference>
<keyword evidence="2 3" id="KW-0326">Glycosidase</keyword>
<dbReference type="PROSITE" id="PS01095">
    <property type="entry name" value="GH18_1"/>
    <property type="match status" value="1"/>
</dbReference>
<comment type="similarity">
    <text evidence="4">Belongs to the glycosyl hydrolase 18 family.</text>
</comment>
<dbReference type="InterPro" id="IPR041704">
    <property type="entry name" value="CFLE_GH18"/>
</dbReference>
<dbReference type="PROSITE" id="PS51910">
    <property type="entry name" value="GH18_2"/>
    <property type="match status" value="1"/>
</dbReference>
<feature type="domain" description="LysM" evidence="5">
    <location>
        <begin position="51"/>
        <end position="96"/>
    </location>
</feature>
<dbReference type="KEGG" id="mpec:B9O19_00232"/>
<evidence type="ECO:0000259" key="5">
    <source>
        <dbReference type="PROSITE" id="PS51782"/>
    </source>
</evidence>
<dbReference type="InterPro" id="IPR018392">
    <property type="entry name" value="LysM"/>
</dbReference>
<dbReference type="RefSeq" id="WP_102364717.1">
    <property type="nucleotide sequence ID" value="NZ_CP020991.1"/>
</dbReference>
<dbReference type="PANTHER" id="PTHR46066">
    <property type="entry name" value="CHITINASE DOMAIN-CONTAINING PROTEIN 1 FAMILY MEMBER"/>
    <property type="match status" value="1"/>
</dbReference>
<dbReference type="PROSITE" id="PS51782">
    <property type="entry name" value="LYSM"/>
    <property type="match status" value="2"/>
</dbReference>
<dbReference type="Gene3D" id="3.10.350.10">
    <property type="entry name" value="LysM domain"/>
    <property type="match status" value="2"/>
</dbReference>
<evidence type="ECO:0000313" key="8">
    <source>
        <dbReference type="Proteomes" id="UP000235589"/>
    </source>
</evidence>
<dbReference type="GeneID" id="98061661"/>
<keyword evidence="1 3" id="KW-0378">Hydrolase</keyword>
<evidence type="ECO:0000256" key="1">
    <source>
        <dbReference type="ARBA" id="ARBA00022801"/>
    </source>
</evidence>